<keyword evidence="2" id="KW-1185">Reference proteome</keyword>
<dbReference type="EMBL" id="JASBWS010000001">
    <property type="protein sequence ID" value="KAJ9117969.1"/>
    <property type="molecule type" value="Genomic_DNA"/>
</dbReference>
<evidence type="ECO:0000313" key="2">
    <source>
        <dbReference type="Proteomes" id="UP001230649"/>
    </source>
</evidence>
<protein>
    <submittedName>
        <fullName evidence="1">Uncharacterized protein</fullName>
    </submittedName>
</protein>
<dbReference type="Proteomes" id="UP001230649">
    <property type="component" value="Unassembled WGS sequence"/>
</dbReference>
<comment type="caution">
    <text evidence="1">The sequence shown here is derived from an EMBL/GenBank/DDBJ whole genome shotgun (WGS) entry which is preliminary data.</text>
</comment>
<accession>A0ACC2X1Q1</accession>
<evidence type="ECO:0000313" key="1">
    <source>
        <dbReference type="EMBL" id="KAJ9117969.1"/>
    </source>
</evidence>
<sequence>MSFTTTTSRHTFLAGVLALAILPQARAATCYSWYRGNYECGGGLGSGARWGVGIGIAAAVLILSMVLSLWVRKRRLAAFRKNAQTLPTTNTESYPSNYQQPQTGSSYYTSQYQPPAGAPPLSKPPQAYQPSSAGQYGGMGGDREHDYEYQQAEENRRMEEQESGALPPPAYDAVAGNKVNPNCA</sequence>
<name>A0ACC2X1Q1_9TREE</name>
<organism evidence="1 2">
    <name type="scientific">Naganishia adeliensis</name>
    <dbReference type="NCBI Taxonomy" id="92952"/>
    <lineage>
        <taxon>Eukaryota</taxon>
        <taxon>Fungi</taxon>
        <taxon>Dikarya</taxon>
        <taxon>Basidiomycota</taxon>
        <taxon>Agaricomycotina</taxon>
        <taxon>Tremellomycetes</taxon>
        <taxon>Filobasidiales</taxon>
        <taxon>Filobasidiaceae</taxon>
        <taxon>Naganishia</taxon>
    </lineage>
</organism>
<proteinExistence type="predicted"/>
<gene>
    <name evidence="1" type="ORF">QFC20_000250</name>
</gene>
<reference evidence="1" key="1">
    <citation type="submission" date="2023-04" db="EMBL/GenBank/DDBJ databases">
        <title>Draft Genome sequencing of Naganishia species isolated from polar environments using Oxford Nanopore Technology.</title>
        <authorList>
            <person name="Leo P."/>
            <person name="Venkateswaran K."/>
        </authorList>
    </citation>
    <scope>NUCLEOTIDE SEQUENCE</scope>
    <source>
        <strain evidence="1">MNA-CCFEE 5262</strain>
    </source>
</reference>